<evidence type="ECO:0000313" key="4">
    <source>
        <dbReference type="EMBL" id="OQN98540.1"/>
    </source>
</evidence>
<dbReference type="AlphaFoldDB" id="A0A1V8SHU5"/>
<dbReference type="InParanoid" id="A0A1V8SHU5"/>
<dbReference type="Proteomes" id="UP000192596">
    <property type="component" value="Unassembled WGS sequence"/>
</dbReference>
<protein>
    <recommendedName>
        <fullName evidence="3">Deoxyribonuclease NucA/NucB domain-containing protein</fullName>
    </recommendedName>
</protein>
<evidence type="ECO:0000256" key="1">
    <source>
        <dbReference type="SAM" id="MobiDB-lite"/>
    </source>
</evidence>
<feature type="compositionally biased region" description="Low complexity" evidence="1">
    <location>
        <begin position="348"/>
        <end position="366"/>
    </location>
</feature>
<keyword evidence="5" id="KW-1185">Reference proteome</keyword>
<evidence type="ECO:0000259" key="3">
    <source>
        <dbReference type="Pfam" id="PF14040"/>
    </source>
</evidence>
<accession>A0A1V8SHU5</accession>
<dbReference type="OrthoDB" id="2748312at2759"/>
<sequence length="375" mass="40037">MARFLLLIALVTAFNSALAYNTGAQQHLTGFSAFASQERLVDSFLDLDSLEPLASLANLTTRALECEPGTTPCPDDEDGDYFCAEECVPSLIFPYAKDFLDEIYENMCKGTAGSSSTTDPNSAIVTLKKDTGPALRRAKASNRRAAGCAGPNRITCPPGTNCDEFPFASTDEGGSGANIMCVPSWQNDWQGTYYNSWLSEQIGLGKLARGGQYRIVLKNIDCSKYLRKRLNKRANDNGVLQQSGNTTLLAASLFGNHSSQNALLIDLTQDQDTPGTYTLDYDISQGSIISGAIVDDDGEYLADISALSTGGKATASVDLEEDYGDIHFLGWTNDKDVSVSYEVKVTPATSSTTTSAAQTASVTRSSGTGTATMVD</sequence>
<evidence type="ECO:0000256" key="2">
    <source>
        <dbReference type="SAM" id="SignalP"/>
    </source>
</evidence>
<name>A0A1V8SHU5_9PEZI</name>
<feature type="chain" id="PRO_5012980662" description="Deoxyribonuclease NucA/NucB domain-containing protein" evidence="2">
    <location>
        <begin position="20"/>
        <end position="375"/>
    </location>
</feature>
<dbReference type="STRING" id="1507870.A0A1V8SHU5"/>
<proteinExistence type="predicted"/>
<organism evidence="4 5">
    <name type="scientific">Cryoendolithus antarcticus</name>
    <dbReference type="NCBI Taxonomy" id="1507870"/>
    <lineage>
        <taxon>Eukaryota</taxon>
        <taxon>Fungi</taxon>
        <taxon>Dikarya</taxon>
        <taxon>Ascomycota</taxon>
        <taxon>Pezizomycotina</taxon>
        <taxon>Dothideomycetes</taxon>
        <taxon>Dothideomycetidae</taxon>
        <taxon>Cladosporiales</taxon>
        <taxon>Cladosporiaceae</taxon>
        <taxon>Cryoendolithus</taxon>
    </lineage>
</organism>
<comment type="caution">
    <text evidence="4">The sequence shown here is derived from an EMBL/GenBank/DDBJ whole genome shotgun (WGS) entry which is preliminary data.</text>
</comment>
<keyword evidence="2" id="KW-0732">Signal</keyword>
<reference evidence="5" key="1">
    <citation type="submission" date="2017-03" db="EMBL/GenBank/DDBJ databases">
        <title>Genomes of endolithic fungi from Antarctica.</title>
        <authorList>
            <person name="Coleine C."/>
            <person name="Masonjones S."/>
            <person name="Stajich J.E."/>
        </authorList>
    </citation>
    <scope>NUCLEOTIDE SEQUENCE [LARGE SCALE GENOMIC DNA]</scope>
    <source>
        <strain evidence="5">CCFEE 5527</strain>
    </source>
</reference>
<feature type="domain" description="Deoxyribonuclease NucA/NucB" evidence="3">
    <location>
        <begin position="136"/>
        <end position="215"/>
    </location>
</feature>
<feature type="signal peptide" evidence="2">
    <location>
        <begin position="1"/>
        <end position="19"/>
    </location>
</feature>
<dbReference type="Pfam" id="PF14040">
    <property type="entry name" value="DNase_NucA_NucB"/>
    <property type="match status" value="1"/>
</dbReference>
<gene>
    <name evidence="4" type="ORF">B0A48_15802</name>
</gene>
<dbReference type="EMBL" id="NAJO01000045">
    <property type="protein sequence ID" value="OQN98540.1"/>
    <property type="molecule type" value="Genomic_DNA"/>
</dbReference>
<feature type="region of interest" description="Disordered" evidence="1">
    <location>
        <begin position="348"/>
        <end position="375"/>
    </location>
</feature>
<dbReference type="InterPro" id="IPR029476">
    <property type="entry name" value="DNase_NucA_NucB"/>
</dbReference>
<evidence type="ECO:0000313" key="5">
    <source>
        <dbReference type="Proteomes" id="UP000192596"/>
    </source>
</evidence>